<evidence type="ECO:0000256" key="1">
    <source>
        <dbReference type="SAM" id="MobiDB-lite"/>
    </source>
</evidence>
<reference evidence="2 3" key="1">
    <citation type="submission" date="2014-04" db="EMBL/GenBank/DDBJ databases">
        <authorList>
            <consortium name="DOE Joint Genome Institute"/>
            <person name="Kuo A."/>
            <person name="Kohler A."/>
            <person name="Nagy L.G."/>
            <person name="Floudas D."/>
            <person name="Copeland A."/>
            <person name="Barry K.W."/>
            <person name="Cichocki N."/>
            <person name="Veneault-Fourrey C."/>
            <person name="LaButti K."/>
            <person name="Lindquist E.A."/>
            <person name="Lipzen A."/>
            <person name="Lundell T."/>
            <person name="Morin E."/>
            <person name="Murat C."/>
            <person name="Sun H."/>
            <person name="Tunlid A."/>
            <person name="Henrissat B."/>
            <person name="Grigoriev I.V."/>
            <person name="Hibbett D.S."/>
            <person name="Martin F."/>
            <person name="Nordberg H.P."/>
            <person name="Cantor M.N."/>
            <person name="Hua S.X."/>
        </authorList>
    </citation>
    <scope>NUCLEOTIDE SEQUENCE [LARGE SCALE GENOMIC DNA]</scope>
    <source>
        <strain evidence="2 3">LaAM-08-1</strain>
    </source>
</reference>
<keyword evidence="3" id="KW-1185">Reference proteome</keyword>
<name>A0A0C9WSM2_9AGAR</name>
<dbReference type="AlphaFoldDB" id="A0A0C9WSM2"/>
<dbReference type="EMBL" id="KN838780">
    <property type="protein sequence ID" value="KIJ94750.1"/>
    <property type="molecule type" value="Genomic_DNA"/>
</dbReference>
<dbReference type="HOGENOM" id="CLU_2740423_0_0_1"/>
<organism evidence="2 3">
    <name type="scientific">Laccaria amethystina LaAM-08-1</name>
    <dbReference type="NCBI Taxonomy" id="1095629"/>
    <lineage>
        <taxon>Eukaryota</taxon>
        <taxon>Fungi</taxon>
        <taxon>Dikarya</taxon>
        <taxon>Basidiomycota</taxon>
        <taxon>Agaricomycotina</taxon>
        <taxon>Agaricomycetes</taxon>
        <taxon>Agaricomycetidae</taxon>
        <taxon>Agaricales</taxon>
        <taxon>Agaricineae</taxon>
        <taxon>Hydnangiaceae</taxon>
        <taxon>Laccaria</taxon>
    </lineage>
</organism>
<dbReference type="Proteomes" id="UP000054477">
    <property type="component" value="Unassembled WGS sequence"/>
</dbReference>
<reference evidence="3" key="2">
    <citation type="submission" date="2015-01" db="EMBL/GenBank/DDBJ databases">
        <title>Evolutionary Origins and Diversification of the Mycorrhizal Mutualists.</title>
        <authorList>
            <consortium name="DOE Joint Genome Institute"/>
            <consortium name="Mycorrhizal Genomics Consortium"/>
            <person name="Kohler A."/>
            <person name="Kuo A."/>
            <person name="Nagy L.G."/>
            <person name="Floudas D."/>
            <person name="Copeland A."/>
            <person name="Barry K.W."/>
            <person name="Cichocki N."/>
            <person name="Veneault-Fourrey C."/>
            <person name="LaButti K."/>
            <person name="Lindquist E.A."/>
            <person name="Lipzen A."/>
            <person name="Lundell T."/>
            <person name="Morin E."/>
            <person name="Murat C."/>
            <person name="Riley R."/>
            <person name="Ohm R."/>
            <person name="Sun H."/>
            <person name="Tunlid A."/>
            <person name="Henrissat B."/>
            <person name="Grigoriev I.V."/>
            <person name="Hibbett D.S."/>
            <person name="Martin F."/>
        </authorList>
    </citation>
    <scope>NUCLEOTIDE SEQUENCE [LARGE SCALE GENOMIC DNA]</scope>
    <source>
        <strain evidence="3">LaAM-08-1</strain>
    </source>
</reference>
<sequence>MPPHDPQSTHHRPLGNPKRQLNPFQLVTLTCKRVDSSIVGSKLVWEELNKRASVVNALGPRIRIFRMRRCT</sequence>
<accession>A0A0C9WSM2</accession>
<feature type="region of interest" description="Disordered" evidence="1">
    <location>
        <begin position="1"/>
        <end position="21"/>
    </location>
</feature>
<gene>
    <name evidence="2" type="ORF">K443DRAFT_683536</name>
</gene>
<evidence type="ECO:0000313" key="2">
    <source>
        <dbReference type="EMBL" id="KIJ94750.1"/>
    </source>
</evidence>
<evidence type="ECO:0000313" key="3">
    <source>
        <dbReference type="Proteomes" id="UP000054477"/>
    </source>
</evidence>
<proteinExistence type="predicted"/>
<protein>
    <submittedName>
        <fullName evidence="2">Uncharacterized protein</fullName>
    </submittedName>
</protein>